<dbReference type="InterPro" id="IPR039039">
    <property type="entry name" value="RAI1-like_fam"/>
</dbReference>
<comment type="similarity">
    <text evidence="2 6">Belongs to the DXO/Dom3Z family.</text>
</comment>
<dbReference type="Proteomes" id="UP000279259">
    <property type="component" value="Unassembled WGS sequence"/>
</dbReference>
<dbReference type="InterPro" id="IPR013961">
    <property type="entry name" value="RAI1"/>
</dbReference>
<dbReference type="GO" id="GO:0003723">
    <property type="term" value="F:RNA binding"/>
    <property type="evidence" value="ECO:0007669"/>
    <property type="project" value="UniProtKB-KW"/>
</dbReference>
<keyword evidence="6" id="KW-0694">RNA-binding</keyword>
<keyword evidence="6" id="KW-0539">Nucleus</keyword>
<dbReference type="Pfam" id="PF08652">
    <property type="entry name" value="RAI1"/>
    <property type="match status" value="1"/>
</dbReference>
<comment type="subcellular location">
    <subcellularLocation>
        <location evidence="6">Nucleus</location>
    </subcellularLocation>
</comment>
<comment type="catalytic activity">
    <reaction evidence="4">
        <text>a 5'-end triphospho-ribonucleoside in mRNA + H2O = a 5'-end phospho-ribonucleoside in mRNA + diphosphate + H(+)</text>
        <dbReference type="Rhea" id="RHEA:78683"/>
        <dbReference type="Rhea" id="RHEA-COMP:15692"/>
        <dbReference type="Rhea" id="RHEA-COMP:17164"/>
        <dbReference type="ChEBI" id="CHEBI:15377"/>
        <dbReference type="ChEBI" id="CHEBI:15378"/>
        <dbReference type="ChEBI" id="CHEBI:33019"/>
        <dbReference type="ChEBI" id="CHEBI:138282"/>
        <dbReference type="ChEBI" id="CHEBI:167618"/>
    </reaction>
    <physiologicalReaction direction="left-to-right" evidence="4">
        <dbReference type="Rhea" id="RHEA:78684"/>
    </physiologicalReaction>
</comment>
<dbReference type="EMBL" id="RSCD01000001">
    <property type="protein sequence ID" value="RSH95047.1"/>
    <property type="molecule type" value="Genomic_DNA"/>
</dbReference>
<organism evidence="9 10">
    <name type="scientific">Saitozyma podzolica</name>
    <dbReference type="NCBI Taxonomy" id="1890683"/>
    <lineage>
        <taxon>Eukaryota</taxon>
        <taxon>Fungi</taxon>
        <taxon>Dikarya</taxon>
        <taxon>Basidiomycota</taxon>
        <taxon>Agaricomycotina</taxon>
        <taxon>Tremellomycetes</taxon>
        <taxon>Tremellales</taxon>
        <taxon>Trimorphomycetaceae</taxon>
        <taxon>Saitozyma</taxon>
    </lineage>
</organism>
<keyword evidence="6" id="KW-0378">Hydrolase</keyword>
<keyword evidence="10" id="KW-1185">Reference proteome</keyword>
<evidence type="ECO:0000256" key="6">
    <source>
        <dbReference type="RuleBase" id="RU367113"/>
    </source>
</evidence>
<protein>
    <recommendedName>
        <fullName evidence="6">Decapping nuclease</fullName>
        <ecNumber evidence="6">3.6.1.-</ecNumber>
    </recommendedName>
</protein>
<dbReference type="EC" id="3.6.1.-" evidence="6"/>
<evidence type="ECO:0000313" key="10">
    <source>
        <dbReference type="Proteomes" id="UP000279259"/>
    </source>
</evidence>
<feature type="region of interest" description="Disordered" evidence="7">
    <location>
        <begin position="370"/>
        <end position="410"/>
    </location>
</feature>
<comment type="function">
    <text evidence="6">Decapping enzyme for NAD-capped RNAs: specifically hydrolyzes the nicotinamide adenine dinucleotide (NAD) cap from a subset of RNAs by removing the entire NAD moiety from the 5'-end of an NAD-capped RNA.</text>
</comment>
<sequence length="410" mass="45282">MQPHAPHSGSSTPLYLPLPPRHLAAPPPAYHRPVLISTYSHQPDRSIVHDDSSMAYYRPAPMGCDLNYAFERRVERDESVEEHLDGLCEGLRRVIELGGDAERKGGVITWRGMVTRIMTAPFEDREGWEMTAMALDGSVYLELHDPPEQAAKRRKDQSSWAWQSYMGYSFESYSTIPSGGEDRRPDDPDGCIVRSAIGEIPLCLGGEVDCVQAPVGAAHPGLEACVELKTNKVVENEKQEVIFHKKLLKHWAQSWLLGIPTIEVGFRDDAGILRSRRTFETALIPRLAASMPNPLWHPSPPHHFLHAVVNMLTANVLPTDPNPSELLSENHPLPPAVVWRLKSTPRKGCELYPIGQVGVEGGRWGGVLPEEGHAAGPASDTMVRNGNGPFTHPRAGSVSASQDRERTARV</sequence>
<evidence type="ECO:0000256" key="7">
    <source>
        <dbReference type="SAM" id="MobiDB-lite"/>
    </source>
</evidence>
<evidence type="ECO:0000256" key="5">
    <source>
        <dbReference type="ARBA" id="ARBA00048124"/>
    </source>
</evidence>
<dbReference type="PANTHER" id="PTHR12395">
    <property type="entry name" value="DOM-3 RELATED"/>
    <property type="match status" value="1"/>
</dbReference>
<comment type="caution">
    <text evidence="9">The sequence shown here is derived from an EMBL/GenBank/DDBJ whole genome shotgun (WGS) entry which is preliminary data.</text>
</comment>
<dbReference type="GO" id="GO:0005634">
    <property type="term" value="C:nucleus"/>
    <property type="evidence" value="ECO:0007669"/>
    <property type="project" value="UniProtKB-SubCell"/>
</dbReference>
<evidence type="ECO:0000256" key="1">
    <source>
        <dbReference type="ARBA" id="ARBA00001968"/>
    </source>
</evidence>
<comment type="catalytic activity">
    <reaction evidence="5">
        <text>a 5'-end NAD(+)-phospho-ribonucleoside in mRNA + H2O = a 5'-end phospho-ribonucleoside in mRNA + NAD(+) + H(+)</text>
        <dbReference type="Rhea" id="RHEA:60880"/>
        <dbReference type="Rhea" id="RHEA-COMP:15692"/>
        <dbReference type="Rhea" id="RHEA-COMP:15698"/>
        <dbReference type="ChEBI" id="CHEBI:15377"/>
        <dbReference type="ChEBI" id="CHEBI:15378"/>
        <dbReference type="ChEBI" id="CHEBI:57540"/>
        <dbReference type="ChEBI" id="CHEBI:138282"/>
        <dbReference type="ChEBI" id="CHEBI:144029"/>
    </reaction>
    <physiologicalReaction direction="left-to-right" evidence="5">
        <dbReference type="Rhea" id="RHEA:60881"/>
    </physiologicalReaction>
</comment>
<dbReference type="GO" id="GO:0005829">
    <property type="term" value="C:cytosol"/>
    <property type="evidence" value="ECO:0007669"/>
    <property type="project" value="TreeGrafter"/>
</dbReference>
<evidence type="ECO:0000256" key="2">
    <source>
        <dbReference type="ARBA" id="ARBA00006562"/>
    </source>
</evidence>
<evidence type="ECO:0000259" key="8">
    <source>
        <dbReference type="Pfam" id="PF08652"/>
    </source>
</evidence>
<dbReference type="GO" id="GO:0046872">
    <property type="term" value="F:metal ion binding"/>
    <property type="evidence" value="ECO:0007669"/>
    <property type="project" value="UniProtKB-KW"/>
</dbReference>
<dbReference type="AlphaFoldDB" id="A0A427YVC8"/>
<feature type="domain" description="RAI1-like" evidence="8">
    <location>
        <begin position="32"/>
        <end position="357"/>
    </location>
</feature>
<keyword evidence="6" id="KW-0540">Nuclease</keyword>
<name>A0A427YVC8_9TREE</name>
<gene>
    <name evidence="9" type="primary">RAI1</name>
    <name evidence="9" type="ORF">EHS25_000133</name>
</gene>
<dbReference type="GO" id="GO:0000166">
    <property type="term" value="F:nucleotide binding"/>
    <property type="evidence" value="ECO:0007669"/>
    <property type="project" value="UniProtKB-KW"/>
</dbReference>
<dbReference type="STRING" id="1890683.A0A427YVC8"/>
<dbReference type="PANTHER" id="PTHR12395:SF9">
    <property type="entry name" value="DECAPPING AND EXORIBONUCLEASE PROTEIN"/>
    <property type="match status" value="1"/>
</dbReference>
<dbReference type="GO" id="GO:0034353">
    <property type="term" value="F:mRNA 5'-diphosphatase activity"/>
    <property type="evidence" value="ECO:0007669"/>
    <property type="project" value="TreeGrafter"/>
</dbReference>
<evidence type="ECO:0000256" key="4">
    <source>
        <dbReference type="ARBA" id="ARBA00044692"/>
    </source>
</evidence>
<accession>A0A427YVC8</accession>
<reference evidence="9 10" key="1">
    <citation type="submission" date="2018-11" db="EMBL/GenBank/DDBJ databases">
        <title>Genome sequence of Saitozyma podzolica DSM 27192.</title>
        <authorList>
            <person name="Aliyu H."/>
            <person name="Gorte O."/>
            <person name="Ochsenreither K."/>
        </authorList>
    </citation>
    <scope>NUCLEOTIDE SEQUENCE [LARGE SCALE GENOMIC DNA]</scope>
    <source>
        <strain evidence="9 10">DSM 27192</strain>
    </source>
</reference>
<comment type="cofactor">
    <cofactor evidence="1 6">
        <name>a divalent metal cation</name>
        <dbReference type="ChEBI" id="CHEBI:60240"/>
    </cofactor>
</comment>
<evidence type="ECO:0000256" key="3">
    <source>
        <dbReference type="ARBA" id="ARBA00044676"/>
    </source>
</evidence>
<keyword evidence="6" id="KW-0479">Metal-binding</keyword>
<keyword evidence="6" id="KW-0547">Nucleotide-binding</keyword>
<proteinExistence type="inferred from homology"/>
<dbReference type="OrthoDB" id="5853397at2759"/>
<evidence type="ECO:0000313" key="9">
    <source>
        <dbReference type="EMBL" id="RSH95047.1"/>
    </source>
</evidence>
<comment type="catalytic activity">
    <reaction evidence="3">
        <text>a 5'-end (N(7)-methyl 5'-triphosphoguanosine)-ribonucleoside-ribonucleotide in mRNA + H2O = a (N(7)-methyl 5'-triphosphoguanosine)-nucleoside + a 5'-end phospho-ribonucleoside in mRNA + H(+)</text>
        <dbReference type="Rhea" id="RHEA:66928"/>
        <dbReference type="Rhea" id="RHEA-COMP:15692"/>
        <dbReference type="Rhea" id="RHEA-COMP:17313"/>
        <dbReference type="ChEBI" id="CHEBI:15377"/>
        <dbReference type="ChEBI" id="CHEBI:15378"/>
        <dbReference type="ChEBI" id="CHEBI:138282"/>
        <dbReference type="ChEBI" id="CHEBI:172876"/>
        <dbReference type="ChEBI" id="CHEBI:172877"/>
    </reaction>
    <physiologicalReaction direction="left-to-right" evidence="3">
        <dbReference type="Rhea" id="RHEA:66929"/>
    </physiologicalReaction>
</comment>
<dbReference type="GO" id="GO:0004518">
    <property type="term" value="F:nuclease activity"/>
    <property type="evidence" value="ECO:0007669"/>
    <property type="project" value="UniProtKB-KW"/>
</dbReference>
<dbReference type="GO" id="GO:0110155">
    <property type="term" value="P:NAD-cap decapping"/>
    <property type="evidence" value="ECO:0007669"/>
    <property type="project" value="TreeGrafter"/>
</dbReference>
<dbReference type="GO" id="GO:0000956">
    <property type="term" value="P:nuclear-transcribed mRNA catabolic process"/>
    <property type="evidence" value="ECO:0007669"/>
    <property type="project" value="TreeGrafter"/>
</dbReference>